<dbReference type="InterPro" id="IPR036444">
    <property type="entry name" value="PLipase_A2_dom_sf"/>
</dbReference>
<gene>
    <name evidence="3" type="ORF">CVS27_17910</name>
</gene>
<protein>
    <recommendedName>
        <fullName evidence="5">Phospholipase A2 domain-containing protein</fullName>
    </recommendedName>
</protein>
<comment type="caution">
    <text evidence="3">The sequence shown here is derived from an EMBL/GenBank/DDBJ whole genome shotgun (WGS) entry which is preliminary data.</text>
</comment>
<evidence type="ECO:0008006" key="5">
    <source>
        <dbReference type="Google" id="ProtNLM"/>
    </source>
</evidence>
<evidence type="ECO:0000256" key="1">
    <source>
        <dbReference type="SAM" id="MobiDB-lite"/>
    </source>
</evidence>
<keyword evidence="2" id="KW-0732">Signal</keyword>
<evidence type="ECO:0000313" key="3">
    <source>
        <dbReference type="EMBL" id="POH72055.1"/>
    </source>
</evidence>
<evidence type="ECO:0000313" key="4">
    <source>
        <dbReference type="Proteomes" id="UP000237061"/>
    </source>
</evidence>
<dbReference type="Gene3D" id="1.20.90.10">
    <property type="entry name" value="Phospholipase A2 domain"/>
    <property type="match status" value="1"/>
</dbReference>
<keyword evidence="4" id="KW-1185">Reference proteome</keyword>
<feature type="compositionally biased region" description="Polar residues" evidence="1">
    <location>
        <begin position="37"/>
        <end position="54"/>
    </location>
</feature>
<dbReference type="GO" id="GO:0004623">
    <property type="term" value="F:phospholipase A2 activity"/>
    <property type="evidence" value="ECO:0007669"/>
    <property type="project" value="InterPro"/>
</dbReference>
<feature type="signal peptide" evidence="2">
    <location>
        <begin position="1"/>
        <end position="34"/>
    </location>
</feature>
<dbReference type="GO" id="GO:0006644">
    <property type="term" value="P:phospholipid metabolic process"/>
    <property type="evidence" value="ECO:0007669"/>
    <property type="project" value="InterPro"/>
</dbReference>
<dbReference type="SUPFAM" id="SSF48619">
    <property type="entry name" value="Phospholipase A2, PLA2"/>
    <property type="match status" value="1"/>
</dbReference>
<feature type="region of interest" description="Disordered" evidence="1">
    <location>
        <begin position="37"/>
        <end position="59"/>
    </location>
</feature>
<proteinExistence type="predicted"/>
<accession>A0A2S3ZS44</accession>
<organism evidence="3 4">
    <name type="scientific">Arthrobacter glacialis</name>
    <dbReference type="NCBI Taxonomy" id="1664"/>
    <lineage>
        <taxon>Bacteria</taxon>
        <taxon>Bacillati</taxon>
        <taxon>Actinomycetota</taxon>
        <taxon>Actinomycetes</taxon>
        <taxon>Micrococcales</taxon>
        <taxon>Micrococcaceae</taxon>
        <taxon>Arthrobacter</taxon>
    </lineage>
</organism>
<dbReference type="RefSeq" id="WP_103467214.1">
    <property type="nucleotide sequence ID" value="NZ_PPXC01000018.1"/>
</dbReference>
<name>A0A2S3ZS44_ARTGL</name>
<sequence length="207" mass="21994">MENLLKKYKQRKTQAWSALGVAVHMLLGGSPALAVPPSQNTNSLSSSAPATFNSKAKKSNNKEFDAQVSEALKFMRVAEGQDTYFDTAAAEASGADAATLEVGAIVNTLAAAQNSGRGDQVAAKLGLPIWGNWCGPGHGGGAAVDVLDSICRTHDKCYGSRGYFACSCDRAIISDINRNVNRMKTQERVTAAAVSVYFTYCMCNPFK</sequence>
<dbReference type="EMBL" id="PPXC01000018">
    <property type="protein sequence ID" value="POH72055.1"/>
    <property type="molecule type" value="Genomic_DNA"/>
</dbReference>
<evidence type="ECO:0000256" key="2">
    <source>
        <dbReference type="SAM" id="SignalP"/>
    </source>
</evidence>
<reference evidence="3 4" key="1">
    <citation type="submission" date="2018-01" db="EMBL/GenBank/DDBJ databases">
        <title>Arthrobacter sp. nov., from glaciers in China.</title>
        <authorList>
            <person name="Liu Q."/>
            <person name="Xin Y.-H."/>
        </authorList>
    </citation>
    <scope>NUCLEOTIDE SEQUENCE [LARGE SCALE GENOMIC DNA]</scope>
    <source>
        <strain evidence="3 4">HLT2-12-2</strain>
    </source>
</reference>
<dbReference type="AlphaFoldDB" id="A0A2S3ZS44"/>
<dbReference type="Proteomes" id="UP000237061">
    <property type="component" value="Unassembled WGS sequence"/>
</dbReference>
<feature type="chain" id="PRO_5015763837" description="Phospholipase A2 domain-containing protein" evidence="2">
    <location>
        <begin position="35"/>
        <end position="207"/>
    </location>
</feature>
<dbReference type="GO" id="GO:0050482">
    <property type="term" value="P:arachidonate secretion"/>
    <property type="evidence" value="ECO:0007669"/>
    <property type="project" value="InterPro"/>
</dbReference>